<reference evidence="2" key="5">
    <citation type="submission" date="2015-06" db="UniProtKB">
        <authorList>
            <consortium name="EnsemblFungi"/>
        </authorList>
    </citation>
    <scope>IDENTIFICATION</scope>
    <source>
        <strain evidence="2">ATCC 64411</strain>
    </source>
</reference>
<reference evidence="1" key="3">
    <citation type="submission" date="2011-03" db="EMBL/GenBank/DDBJ databases">
        <title>Annotation of Magnaporthe poae ATCC 64411.</title>
        <authorList>
            <person name="Ma L.-J."/>
            <person name="Dead R."/>
            <person name="Young S.K."/>
            <person name="Zeng Q."/>
            <person name="Gargeya S."/>
            <person name="Fitzgerald M."/>
            <person name="Haas B."/>
            <person name="Abouelleil A."/>
            <person name="Alvarado L."/>
            <person name="Arachchi H.M."/>
            <person name="Berlin A."/>
            <person name="Brown A."/>
            <person name="Chapman S.B."/>
            <person name="Chen Z."/>
            <person name="Dunbar C."/>
            <person name="Freedman E."/>
            <person name="Gearin G."/>
            <person name="Gellesch M."/>
            <person name="Goldberg J."/>
            <person name="Griggs A."/>
            <person name="Gujja S."/>
            <person name="Heiman D."/>
            <person name="Howarth C."/>
            <person name="Larson L."/>
            <person name="Lui A."/>
            <person name="MacDonald P.J.P."/>
            <person name="Mehta T."/>
            <person name="Montmayeur A."/>
            <person name="Murphy C."/>
            <person name="Neiman D."/>
            <person name="Pearson M."/>
            <person name="Priest M."/>
            <person name="Roberts A."/>
            <person name="Saif S."/>
            <person name="Shea T."/>
            <person name="Shenoy N."/>
            <person name="Sisk P."/>
            <person name="Stolte C."/>
            <person name="Sykes S."/>
            <person name="Yandava C."/>
            <person name="Wortman J."/>
            <person name="Nusbaum C."/>
            <person name="Birren B."/>
        </authorList>
    </citation>
    <scope>NUCLEOTIDE SEQUENCE</scope>
    <source>
        <strain evidence="1">ATCC 64411</strain>
    </source>
</reference>
<reference evidence="1" key="1">
    <citation type="submission" date="2010-05" db="EMBL/GenBank/DDBJ databases">
        <title>The Genome Sequence of Magnaporthe poae strain ATCC 64411.</title>
        <authorList>
            <consortium name="The Broad Institute Genome Sequencing Platform"/>
            <consortium name="Broad Institute Genome Sequencing Center for Infectious Disease"/>
            <person name="Ma L.-J."/>
            <person name="Dead R."/>
            <person name="Young S."/>
            <person name="Zeng Q."/>
            <person name="Koehrsen M."/>
            <person name="Alvarado L."/>
            <person name="Berlin A."/>
            <person name="Chapman S.B."/>
            <person name="Chen Z."/>
            <person name="Freedman E."/>
            <person name="Gellesch M."/>
            <person name="Goldberg J."/>
            <person name="Griggs A."/>
            <person name="Gujja S."/>
            <person name="Heilman E.R."/>
            <person name="Heiman D."/>
            <person name="Hepburn T."/>
            <person name="Howarth C."/>
            <person name="Jen D."/>
            <person name="Larson L."/>
            <person name="Mehta T."/>
            <person name="Neiman D."/>
            <person name="Pearson M."/>
            <person name="Roberts A."/>
            <person name="Saif S."/>
            <person name="Shea T."/>
            <person name="Shenoy N."/>
            <person name="Sisk P."/>
            <person name="Stolte C."/>
            <person name="Sykes S."/>
            <person name="Walk T."/>
            <person name="White J."/>
            <person name="Yandava C."/>
            <person name="Haas B."/>
            <person name="Nusbaum C."/>
            <person name="Birren B."/>
        </authorList>
    </citation>
    <scope>NUCLEOTIDE SEQUENCE</scope>
    <source>
        <strain evidence="1">ATCC 64411</strain>
    </source>
</reference>
<dbReference type="OMA" id="ITICPVE"/>
<reference evidence="3" key="2">
    <citation type="submission" date="2010-05" db="EMBL/GenBank/DDBJ databases">
        <title>The genome sequence of Magnaporthe poae strain ATCC 64411.</title>
        <authorList>
            <person name="Ma L.-J."/>
            <person name="Dead R."/>
            <person name="Young S."/>
            <person name="Zeng Q."/>
            <person name="Koehrsen M."/>
            <person name="Alvarado L."/>
            <person name="Berlin A."/>
            <person name="Chapman S.B."/>
            <person name="Chen Z."/>
            <person name="Freedman E."/>
            <person name="Gellesch M."/>
            <person name="Goldberg J."/>
            <person name="Griggs A."/>
            <person name="Gujja S."/>
            <person name="Heilman E.R."/>
            <person name="Heiman D."/>
            <person name="Hepburn T."/>
            <person name="Howarth C."/>
            <person name="Jen D."/>
            <person name="Larson L."/>
            <person name="Mehta T."/>
            <person name="Neiman D."/>
            <person name="Pearson M."/>
            <person name="Roberts A."/>
            <person name="Saif S."/>
            <person name="Shea T."/>
            <person name="Shenoy N."/>
            <person name="Sisk P."/>
            <person name="Stolte C."/>
            <person name="Sykes S."/>
            <person name="Walk T."/>
            <person name="White J."/>
            <person name="Yandava C."/>
            <person name="Haas B."/>
            <person name="Nusbaum C."/>
            <person name="Birren B."/>
        </authorList>
    </citation>
    <scope>NUCLEOTIDE SEQUENCE [LARGE SCALE GENOMIC DNA]</scope>
    <source>
        <strain evidence="3">ATCC 64411 / 73-15</strain>
    </source>
</reference>
<evidence type="ECO:0000313" key="3">
    <source>
        <dbReference type="Proteomes" id="UP000011715"/>
    </source>
</evidence>
<proteinExistence type="predicted"/>
<sequence length="102" mass="11291">MATNVAGTADRSAITYTGDFNPDRDVGSSSTRWFQKSAFPDFGPLLGIPEFYRRPPSLPFPSTVLFFPSTEGNCDADVCVTDEDFETLMADPEWTKYAEHIG</sequence>
<dbReference type="EMBL" id="GL877013">
    <property type="protein sequence ID" value="KLU92893.1"/>
    <property type="molecule type" value="Genomic_DNA"/>
</dbReference>
<evidence type="ECO:0000313" key="1">
    <source>
        <dbReference type="EMBL" id="KLU92893.1"/>
    </source>
</evidence>
<protein>
    <submittedName>
        <fullName evidence="1 2">Uncharacterized protein</fullName>
    </submittedName>
</protein>
<dbReference type="EnsemblFungi" id="MAPG_11845T0">
    <property type="protein sequence ID" value="MAPG_11845T0"/>
    <property type="gene ID" value="MAPG_11845"/>
</dbReference>
<dbReference type="EMBL" id="ADBL01002942">
    <property type="status" value="NOT_ANNOTATED_CDS"/>
    <property type="molecule type" value="Genomic_DNA"/>
</dbReference>
<dbReference type="AlphaFoldDB" id="A0A0C4EGB4"/>
<accession>A0A0C4EGB4</accession>
<dbReference type="VEuPathDB" id="FungiDB:MAPG_11845"/>
<dbReference type="STRING" id="644358.A0A0C4EGB4"/>
<gene>
    <name evidence="1" type="ORF">MAPG_11845</name>
</gene>
<name>A0A0C4EGB4_MAGP6</name>
<dbReference type="InterPro" id="IPR023213">
    <property type="entry name" value="CAT-like_dom_sf"/>
</dbReference>
<dbReference type="Gene3D" id="3.30.559.10">
    <property type="entry name" value="Chloramphenicol acetyltransferase-like domain"/>
    <property type="match status" value="2"/>
</dbReference>
<organism evidence="2 3">
    <name type="scientific">Magnaporthiopsis poae (strain ATCC 64411 / 73-15)</name>
    <name type="common">Kentucky bluegrass fungus</name>
    <name type="synonym">Magnaporthe poae</name>
    <dbReference type="NCBI Taxonomy" id="644358"/>
    <lineage>
        <taxon>Eukaryota</taxon>
        <taxon>Fungi</taxon>
        <taxon>Dikarya</taxon>
        <taxon>Ascomycota</taxon>
        <taxon>Pezizomycotina</taxon>
        <taxon>Sordariomycetes</taxon>
        <taxon>Sordariomycetidae</taxon>
        <taxon>Magnaporthales</taxon>
        <taxon>Magnaporthaceae</taxon>
        <taxon>Magnaporthiopsis</taxon>
    </lineage>
</organism>
<evidence type="ECO:0000313" key="2">
    <source>
        <dbReference type="EnsemblFungi" id="MAPG_11845T0"/>
    </source>
</evidence>
<reference evidence="2" key="4">
    <citation type="journal article" date="2015" name="G3 (Bethesda)">
        <title>Genome sequences of three phytopathogenic species of the Magnaporthaceae family of fungi.</title>
        <authorList>
            <person name="Okagaki L.H."/>
            <person name="Nunes C.C."/>
            <person name="Sailsbery J."/>
            <person name="Clay B."/>
            <person name="Brown D."/>
            <person name="John T."/>
            <person name="Oh Y."/>
            <person name="Young N."/>
            <person name="Fitzgerald M."/>
            <person name="Haas B.J."/>
            <person name="Zeng Q."/>
            <person name="Young S."/>
            <person name="Adiconis X."/>
            <person name="Fan L."/>
            <person name="Levin J.Z."/>
            <person name="Mitchell T.K."/>
            <person name="Okubara P.A."/>
            <person name="Farman M.L."/>
            <person name="Kohn L.M."/>
            <person name="Birren B."/>
            <person name="Ma L.-J."/>
            <person name="Dean R.A."/>
        </authorList>
    </citation>
    <scope>NUCLEOTIDE SEQUENCE</scope>
    <source>
        <strain evidence="2">ATCC 64411 / 73-15</strain>
    </source>
</reference>
<dbReference type="OrthoDB" id="1862401at2759"/>
<dbReference type="Proteomes" id="UP000011715">
    <property type="component" value="Unassembled WGS sequence"/>
</dbReference>
<keyword evidence="3" id="KW-1185">Reference proteome</keyword>